<keyword evidence="2" id="KW-1185">Reference proteome</keyword>
<dbReference type="RefSeq" id="WP_135761946.1">
    <property type="nucleotide sequence ID" value="NZ_RQHW01000078.1"/>
</dbReference>
<protein>
    <submittedName>
        <fullName evidence="1">Carboxymuconolactone decarboxylase family protein</fullName>
    </submittedName>
</protein>
<organism evidence="1 2">
    <name type="scientific">Leptospira idonii</name>
    <dbReference type="NCBI Taxonomy" id="1193500"/>
    <lineage>
        <taxon>Bacteria</taxon>
        <taxon>Pseudomonadati</taxon>
        <taxon>Spirochaetota</taxon>
        <taxon>Spirochaetia</taxon>
        <taxon>Leptospirales</taxon>
        <taxon>Leptospiraceae</taxon>
        <taxon>Leptospira</taxon>
    </lineage>
</organism>
<dbReference type="EMBL" id="RQHW01000078">
    <property type="protein sequence ID" value="TGN17393.1"/>
    <property type="molecule type" value="Genomic_DNA"/>
</dbReference>
<dbReference type="Proteomes" id="UP000298058">
    <property type="component" value="Unassembled WGS sequence"/>
</dbReference>
<gene>
    <name evidence="1" type="ORF">EHS15_17825</name>
</gene>
<comment type="caution">
    <text evidence="1">The sequence shown here is derived from an EMBL/GenBank/DDBJ whole genome shotgun (WGS) entry which is preliminary data.</text>
</comment>
<dbReference type="AlphaFoldDB" id="A0A4R9LWD8"/>
<name>A0A4R9LWD8_9LEPT</name>
<accession>A0A4R9LWD8</accession>
<evidence type="ECO:0000313" key="1">
    <source>
        <dbReference type="EMBL" id="TGN17393.1"/>
    </source>
</evidence>
<dbReference type="SUPFAM" id="SSF69118">
    <property type="entry name" value="AhpD-like"/>
    <property type="match status" value="1"/>
</dbReference>
<dbReference type="OrthoDB" id="1257571at2"/>
<reference evidence="1" key="1">
    <citation type="journal article" date="2019" name="PLoS Negl. Trop. Dis.">
        <title>Revisiting the worldwide diversity of Leptospira species in the environment.</title>
        <authorList>
            <person name="Vincent A.T."/>
            <person name="Schiettekatte O."/>
            <person name="Bourhy P."/>
            <person name="Veyrier F.J."/>
            <person name="Picardeau M."/>
        </authorList>
    </citation>
    <scope>NUCLEOTIDE SEQUENCE [LARGE SCALE GENOMIC DNA]</scope>
    <source>
        <strain evidence="1">201300427</strain>
    </source>
</reference>
<evidence type="ECO:0000313" key="2">
    <source>
        <dbReference type="Proteomes" id="UP000298058"/>
    </source>
</evidence>
<dbReference type="Gene3D" id="1.20.1290.10">
    <property type="entry name" value="AhpD-like"/>
    <property type="match status" value="1"/>
</dbReference>
<sequence>MPIRIELSEYGNTGFQKILGHNPKVTDRWNALEESLFQETELGADLLEQVRRTMAFENKCEYCMVKAGRAEISPEDKRTGLAAAFADLFVKDHLSISQSHFQILKEEFSDKEIAELCAFISFTSASQKIGRIFHLTEDYQLNRKTTMEELNLRKE</sequence>
<proteinExistence type="predicted"/>
<dbReference type="InterPro" id="IPR029032">
    <property type="entry name" value="AhpD-like"/>
</dbReference>